<dbReference type="GO" id="GO:0006281">
    <property type="term" value="P:DNA repair"/>
    <property type="evidence" value="ECO:0007669"/>
    <property type="project" value="InterPro"/>
</dbReference>
<keyword evidence="3" id="KW-0489">Methyltransferase</keyword>
<evidence type="ECO:0000256" key="1">
    <source>
        <dbReference type="ARBA" id="ARBA00022763"/>
    </source>
</evidence>
<dbReference type="Pfam" id="PF01035">
    <property type="entry name" value="DNA_binding_1"/>
    <property type="match status" value="1"/>
</dbReference>
<name>A0A1K2HD82_9NEIS</name>
<dbReference type="GO" id="GO:0008168">
    <property type="term" value="F:methyltransferase activity"/>
    <property type="evidence" value="ECO:0007669"/>
    <property type="project" value="UniProtKB-KW"/>
</dbReference>
<evidence type="ECO:0000259" key="2">
    <source>
        <dbReference type="Pfam" id="PF01035"/>
    </source>
</evidence>
<evidence type="ECO:0000313" key="3">
    <source>
        <dbReference type="EMBL" id="SFZ74703.1"/>
    </source>
</evidence>
<dbReference type="RefSeq" id="WP_072427889.1">
    <property type="nucleotide sequence ID" value="NZ_FPKR01000004.1"/>
</dbReference>
<dbReference type="OrthoDB" id="9132167at2"/>
<dbReference type="InterPro" id="IPR014048">
    <property type="entry name" value="MethylDNA_cys_MeTrfase_DNA-bd"/>
</dbReference>
<proteinExistence type="predicted"/>
<organism evidence="3 4">
    <name type="scientific">Chitinimonas taiwanensis DSM 18899</name>
    <dbReference type="NCBI Taxonomy" id="1121279"/>
    <lineage>
        <taxon>Bacteria</taxon>
        <taxon>Pseudomonadati</taxon>
        <taxon>Pseudomonadota</taxon>
        <taxon>Betaproteobacteria</taxon>
        <taxon>Neisseriales</taxon>
        <taxon>Chitinibacteraceae</taxon>
        <taxon>Chitinimonas</taxon>
    </lineage>
</organism>
<dbReference type="Gene3D" id="1.10.10.10">
    <property type="entry name" value="Winged helix-like DNA-binding domain superfamily/Winged helix DNA-binding domain"/>
    <property type="match status" value="1"/>
</dbReference>
<dbReference type="InterPro" id="IPR052520">
    <property type="entry name" value="ATL_DNA_repair"/>
</dbReference>
<dbReference type="SUPFAM" id="SSF46767">
    <property type="entry name" value="Methylated DNA-protein cysteine methyltransferase, C-terminal domain"/>
    <property type="match status" value="1"/>
</dbReference>
<evidence type="ECO:0000313" key="4">
    <source>
        <dbReference type="Proteomes" id="UP000186513"/>
    </source>
</evidence>
<dbReference type="STRING" id="1121279.SAMN02745887_01368"/>
<reference evidence="3 4" key="1">
    <citation type="submission" date="2016-11" db="EMBL/GenBank/DDBJ databases">
        <authorList>
            <person name="Jaros S."/>
            <person name="Januszkiewicz K."/>
            <person name="Wedrychowicz H."/>
        </authorList>
    </citation>
    <scope>NUCLEOTIDE SEQUENCE [LARGE SCALE GENOMIC DNA]</scope>
    <source>
        <strain evidence="3 4">DSM 18899</strain>
    </source>
</reference>
<sequence>MHPQHAAFLAVIRQIPAGWVMSYGAVARAAGLPRHARHVGVALKQVDDPDGDLPWWRVVNGEGRISPRGLDGSDDLQRVLLEAEGIVFAENGRIDLRRYGWQA</sequence>
<dbReference type="PANTHER" id="PTHR42942">
    <property type="entry name" value="6-O-METHYLGUANINE DNA METHYLTRANSFERASE"/>
    <property type="match status" value="1"/>
</dbReference>
<dbReference type="Proteomes" id="UP000186513">
    <property type="component" value="Unassembled WGS sequence"/>
</dbReference>
<dbReference type="InterPro" id="IPR036388">
    <property type="entry name" value="WH-like_DNA-bd_sf"/>
</dbReference>
<dbReference type="AlphaFoldDB" id="A0A1K2HD82"/>
<accession>A0A1K2HD82</accession>
<dbReference type="EMBL" id="FPKR01000004">
    <property type="protein sequence ID" value="SFZ74703.1"/>
    <property type="molecule type" value="Genomic_DNA"/>
</dbReference>
<dbReference type="GO" id="GO:0032259">
    <property type="term" value="P:methylation"/>
    <property type="evidence" value="ECO:0007669"/>
    <property type="project" value="UniProtKB-KW"/>
</dbReference>
<dbReference type="CDD" id="cd06445">
    <property type="entry name" value="ATase"/>
    <property type="match status" value="1"/>
</dbReference>
<keyword evidence="3" id="KW-0808">Transferase</keyword>
<protein>
    <submittedName>
        <fullName evidence="3">Methylated-DNA-protein-cysteine methyltransferase related protein</fullName>
    </submittedName>
</protein>
<feature type="domain" description="Methylated-DNA-[protein]-cysteine S-methyltransferase DNA binding" evidence="2">
    <location>
        <begin position="6"/>
        <end position="86"/>
    </location>
</feature>
<keyword evidence="4" id="KW-1185">Reference proteome</keyword>
<gene>
    <name evidence="3" type="ORF">SAMN02745887_01368</name>
</gene>
<dbReference type="PANTHER" id="PTHR42942:SF1">
    <property type="entry name" value="ALKYLTRANSFERASE-LIKE PROTEIN 1"/>
    <property type="match status" value="1"/>
</dbReference>
<dbReference type="InterPro" id="IPR036217">
    <property type="entry name" value="MethylDNA_cys_MeTrfase_DNAb"/>
</dbReference>
<keyword evidence="1" id="KW-0227">DNA damage</keyword>